<protein>
    <recommendedName>
        <fullName evidence="2">protein-glutamate O-methyltransferase</fullName>
        <ecNumber evidence="2">2.1.1.80</ecNumber>
    </recommendedName>
</protein>
<accession>A0A6V8MU32</accession>
<evidence type="ECO:0000256" key="5">
    <source>
        <dbReference type="ARBA" id="ARBA00022691"/>
    </source>
</evidence>
<dbReference type="InterPro" id="IPR022642">
    <property type="entry name" value="CheR_C"/>
</dbReference>
<dbReference type="PRINTS" id="PR00996">
    <property type="entry name" value="CHERMTFRASE"/>
</dbReference>
<proteinExistence type="predicted"/>
<dbReference type="PROSITE" id="PS50123">
    <property type="entry name" value="CHER"/>
    <property type="match status" value="1"/>
</dbReference>
<dbReference type="PROSITE" id="PS50110">
    <property type="entry name" value="RESPONSE_REGULATORY"/>
    <property type="match status" value="1"/>
</dbReference>
<dbReference type="GO" id="GO:0008983">
    <property type="term" value="F:protein-glutamate O-methyltransferase activity"/>
    <property type="evidence" value="ECO:0007669"/>
    <property type="project" value="UniProtKB-EC"/>
</dbReference>
<name>A0A6V8MU32_9BACT</name>
<dbReference type="SMART" id="SM00138">
    <property type="entry name" value="MeTrc"/>
    <property type="match status" value="1"/>
</dbReference>
<dbReference type="Pfam" id="PF03705">
    <property type="entry name" value="CheR_N"/>
    <property type="match status" value="1"/>
</dbReference>
<dbReference type="PANTHER" id="PTHR24422">
    <property type="entry name" value="CHEMOTAXIS PROTEIN METHYLTRANSFERASE"/>
    <property type="match status" value="1"/>
</dbReference>
<dbReference type="InterPro" id="IPR029063">
    <property type="entry name" value="SAM-dependent_MTases_sf"/>
</dbReference>
<feature type="compositionally biased region" description="Pro residues" evidence="7">
    <location>
        <begin position="405"/>
        <end position="414"/>
    </location>
</feature>
<evidence type="ECO:0000256" key="1">
    <source>
        <dbReference type="ARBA" id="ARBA00001541"/>
    </source>
</evidence>
<dbReference type="PANTHER" id="PTHR24422:SF19">
    <property type="entry name" value="CHEMOTAXIS PROTEIN METHYLTRANSFERASE"/>
    <property type="match status" value="1"/>
</dbReference>
<feature type="compositionally biased region" description="Low complexity" evidence="7">
    <location>
        <begin position="448"/>
        <end position="462"/>
    </location>
</feature>
<evidence type="ECO:0000256" key="4">
    <source>
        <dbReference type="ARBA" id="ARBA00022679"/>
    </source>
</evidence>
<dbReference type="InterPro" id="IPR000780">
    <property type="entry name" value="CheR_MeTrfase"/>
</dbReference>
<dbReference type="SUPFAM" id="SSF48452">
    <property type="entry name" value="TPR-like"/>
    <property type="match status" value="1"/>
</dbReference>
<comment type="caution">
    <text evidence="6">Lacks conserved residue(s) required for the propagation of feature annotation.</text>
</comment>
<dbReference type="GO" id="GO:0000160">
    <property type="term" value="P:phosphorelay signal transduction system"/>
    <property type="evidence" value="ECO:0007669"/>
    <property type="project" value="InterPro"/>
</dbReference>
<dbReference type="GO" id="GO:0032259">
    <property type="term" value="P:methylation"/>
    <property type="evidence" value="ECO:0007669"/>
    <property type="project" value="UniProtKB-KW"/>
</dbReference>
<evidence type="ECO:0000256" key="2">
    <source>
        <dbReference type="ARBA" id="ARBA00012534"/>
    </source>
</evidence>
<dbReference type="SUPFAM" id="SSF47757">
    <property type="entry name" value="Chemotaxis receptor methyltransferase CheR, N-terminal domain"/>
    <property type="match status" value="1"/>
</dbReference>
<sequence length="667" mass="74612">MPLQILIISDNESFTTYLGELLQRAGHLTRCVAQEKEAFPAIRRQKPDLIILALEASKIASLAIEHRVQTPSGPRSVPVIVISECLRLEAELLQVFDFIGKPLDVKRLLDDVNAVALRKGVPPQDQELDGRLAAAFSRHILSHSGLHFDRRNQPALTRGLLKRMAALRLTDFKEYLQYLKEHGEDRHELQKLLQFLTVGETYFYRYPAHFDVLKERFAGLPASSAPIRVWSAGCSTGEEPYSIAMALMEALPDWRERDIRIIATDINNRSLKRAREGVYSPWSMRITTPEQCARYFRRVGESFLIRDEVKQLVQFSHLNLSVPCREPVCDELRDLDAIFCRNVLIYFTPETAAGMLERFTAALQPAGLLFLGHSETLLQRGLDLELRRKERSFYYVKSGSAAAPGAPPPPPPPQVADDGDALTDEQRRLAVAWLSEQKPWQGDDEPLPAESADSADSADSPGLPSPRPSPVGRGREPQPPPDSEGAPKAPARSEAPPHAPAPEDDLLQAARELFDREEFDPALEILELLLRRTPDLPDALVLKGFILAGKGALEQALATSERVLALNDLLPEGYFLKGVLLDAADRLDEAAREYRKALLLDHDFIMPRFHMGRLHLRQGRIAEGTREIRNSIRILSRCGDHETVPFSGGLTRAVCMLQLQNTLARVA</sequence>
<dbReference type="Gene3D" id="1.25.40.10">
    <property type="entry name" value="Tetratricopeptide repeat domain"/>
    <property type="match status" value="1"/>
</dbReference>
<evidence type="ECO:0000259" key="8">
    <source>
        <dbReference type="PROSITE" id="PS50110"/>
    </source>
</evidence>
<dbReference type="SUPFAM" id="SSF52172">
    <property type="entry name" value="CheY-like"/>
    <property type="match status" value="1"/>
</dbReference>
<organism evidence="10 11">
    <name type="scientific">Geomonas paludis</name>
    <dbReference type="NCBI Taxonomy" id="2740185"/>
    <lineage>
        <taxon>Bacteria</taxon>
        <taxon>Pseudomonadati</taxon>
        <taxon>Thermodesulfobacteriota</taxon>
        <taxon>Desulfuromonadia</taxon>
        <taxon>Geobacterales</taxon>
        <taxon>Geobacteraceae</taxon>
        <taxon>Geomonas</taxon>
    </lineage>
</organism>
<dbReference type="EMBL" id="BLXY01000002">
    <property type="protein sequence ID" value="GFO63501.1"/>
    <property type="molecule type" value="Genomic_DNA"/>
</dbReference>
<keyword evidence="4" id="KW-0808">Transferase</keyword>
<evidence type="ECO:0000256" key="6">
    <source>
        <dbReference type="PROSITE-ProRule" id="PRU00169"/>
    </source>
</evidence>
<keyword evidence="5" id="KW-0949">S-adenosyl-L-methionine</keyword>
<dbReference type="EC" id="2.1.1.80" evidence="2"/>
<evidence type="ECO:0000256" key="3">
    <source>
        <dbReference type="ARBA" id="ARBA00022603"/>
    </source>
</evidence>
<dbReference type="RefSeq" id="WP_183346357.1">
    <property type="nucleotide sequence ID" value="NZ_BLXY01000002.1"/>
</dbReference>
<feature type="domain" description="CheR-type methyltransferase" evidence="9">
    <location>
        <begin position="136"/>
        <end position="399"/>
    </location>
</feature>
<dbReference type="InterPro" id="IPR011990">
    <property type="entry name" value="TPR-like_helical_dom_sf"/>
</dbReference>
<evidence type="ECO:0000256" key="7">
    <source>
        <dbReference type="SAM" id="MobiDB-lite"/>
    </source>
</evidence>
<comment type="caution">
    <text evidence="10">The sequence shown here is derived from an EMBL/GenBank/DDBJ whole genome shotgun (WGS) entry which is preliminary data.</text>
</comment>
<reference evidence="11" key="1">
    <citation type="submission" date="2020-06" db="EMBL/GenBank/DDBJ databases">
        <title>Draft genomic sequecing of Geomonas sp. Red736.</title>
        <authorList>
            <person name="Itoh H."/>
            <person name="Xu Z.X."/>
            <person name="Ushijima N."/>
            <person name="Masuda Y."/>
            <person name="Shiratori Y."/>
            <person name="Senoo K."/>
        </authorList>
    </citation>
    <scope>NUCLEOTIDE SEQUENCE [LARGE SCALE GENOMIC DNA]</scope>
    <source>
        <strain evidence="11">Red736</strain>
    </source>
</reference>
<dbReference type="InterPro" id="IPR022641">
    <property type="entry name" value="CheR_N"/>
</dbReference>
<dbReference type="SMART" id="SM00448">
    <property type="entry name" value="REC"/>
    <property type="match status" value="1"/>
</dbReference>
<dbReference type="InterPro" id="IPR011006">
    <property type="entry name" value="CheY-like_superfamily"/>
</dbReference>
<gene>
    <name evidence="10" type="ORF">GMPD_14200</name>
</gene>
<evidence type="ECO:0000313" key="11">
    <source>
        <dbReference type="Proteomes" id="UP000568888"/>
    </source>
</evidence>
<dbReference type="Gene3D" id="1.10.155.10">
    <property type="entry name" value="Chemotaxis receptor methyltransferase CheR, N-terminal domain"/>
    <property type="match status" value="1"/>
</dbReference>
<dbReference type="SUPFAM" id="SSF53335">
    <property type="entry name" value="S-adenosyl-L-methionine-dependent methyltransferases"/>
    <property type="match status" value="1"/>
</dbReference>
<dbReference type="Gene3D" id="3.40.50.2300">
    <property type="match status" value="1"/>
</dbReference>
<feature type="region of interest" description="Disordered" evidence="7">
    <location>
        <begin position="399"/>
        <end position="419"/>
    </location>
</feature>
<evidence type="ECO:0000313" key="10">
    <source>
        <dbReference type="EMBL" id="GFO63501.1"/>
    </source>
</evidence>
<dbReference type="AlphaFoldDB" id="A0A6V8MU32"/>
<dbReference type="InterPro" id="IPR001789">
    <property type="entry name" value="Sig_transdc_resp-reg_receiver"/>
</dbReference>
<keyword evidence="3" id="KW-0489">Methyltransferase</keyword>
<dbReference type="Gene3D" id="3.40.50.150">
    <property type="entry name" value="Vaccinia Virus protein VP39"/>
    <property type="match status" value="1"/>
</dbReference>
<feature type="domain" description="Response regulatory" evidence="8">
    <location>
        <begin position="4"/>
        <end position="116"/>
    </location>
</feature>
<dbReference type="InterPro" id="IPR036804">
    <property type="entry name" value="CheR_N_sf"/>
</dbReference>
<dbReference type="InterPro" id="IPR019734">
    <property type="entry name" value="TPR_rpt"/>
</dbReference>
<evidence type="ECO:0000259" key="9">
    <source>
        <dbReference type="PROSITE" id="PS50123"/>
    </source>
</evidence>
<dbReference type="SMART" id="SM00028">
    <property type="entry name" value="TPR"/>
    <property type="match status" value="3"/>
</dbReference>
<dbReference type="Proteomes" id="UP000568888">
    <property type="component" value="Unassembled WGS sequence"/>
</dbReference>
<feature type="region of interest" description="Disordered" evidence="7">
    <location>
        <begin position="435"/>
        <end position="502"/>
    </location>
</feature>
<dbReference type="Pfam" id="PF01739">
    <property type="entry name" value="CheR"/>
    <property type="match status" value="1"/>
</dbReference>
<comment type="catalytic activity">
    <reaction evidence="1">
        <text>L-glutamyl-[protein] + S-adenosyl-L-methionine = [protein]-L-glutamate 5-O-methyl ester + S-adenosyl-L-homocysteine</text>
        <dbReference type="Rhea" id="RHEA:24452"/>
        <dbReference type="Rhea" id="RHEA-COMP:10208"/>
        <dbReference type="Rhea" id="RHEA-COMP:10311"/>
        <dbReference type="ChEBI" id="CHEBI:29973"/>
        <dbReference type="ChEBI" id="CHEBI:57856"/>
        <dbReference type="ChEBI" id="CHEBI:59789"/>
        <dbReference type="ChEBI" id="CHEBI:82795"/>
        <dbReference type="EC" id="2.1.1.80"/>
    </reaction>
</comment>
<dbReference type="InterPro" id="IPR050903">
    <property type="entry name" value="Bact_Chemotaxis_MeTrfase"/>
</dbReference>